<feature type="domain" description="FtsX extracellular" evidence="14">
    <location>
        <begin position="69"/>
        <end position="160"/>
    </location>
</feature>
<evidence type="ECO:0000256" key="12">
    <source>
        <dbReference type="SAM" id="Phobius"/>
    </source>
</evidence>
<dbReference type="GO" id="GO:0005886">
    <property type="term" value="C:plasma membrane"/>
    <property type="evidence" value="ECO:0007669"/>
    <property type="project" value="UniProtKB-SubCell"/>
</dbReference>
<gene>
    <name evidence="15" type="ORF">MNBD_GAMMA14-2132</name>
</gene>
<proteinExistence type="inferred from homology"/>
<dbReference type="NCBIfam" id="TIGR00439">
    <property type="entry name" value="FtsX_Gneg"/>
    <property type="match status" value="1"/>
</dbReference>
<dbReference type="AlphaFoldDB" id="A0A3B0YLT7"/>
<dbReference type="Pfam" id="PF02687">
    <property type="entry name" value="FtsX"/>
    <property type="match status" value="1"/>
</dbReference>
<keyword evidence="11" id="KW-0131">Cell cycle</keyword>
<keyword evidence="9 12" id="KW-1133">Transmembrane helix</keyword>
<accession>A0A3B0YLT7</accession>
<keyword evidence="8 12" id="KW-0812">Transmembrane</keyword>
<feature type="transmembrane region" description="Helical" evidence="12">
    <location>
        <begin position="235"/>
        <end position="257"/>
    </location>
</feature>
<dbReference type="PIRSF" id="PIRSF003097">
    <property type="entry name" value="FtsX"/>
    <property type="match status" value="1"/>
</dbReference>
<evidence type="ECO:0000256" key="9">
    <source>
        <dbReference type="ARBA" id="ARBA00022989"/>
    </source>
</evidence>
<evidence type="ECO:0000256" key="6">
    <source>
        <dbReference type="ARBA" id="ARBA00022519"/>
    </source>
</evidence>
<evidence type="ECO:0000256" key="8">
    <source>
        <dbReference type="ARBA" id="ARBA00022692"/>
    </source>
</evidence>
<dbReference type="InterPro" id="IPR004513">
    <property type="entry name" value="FtsX"/>
</dbReference>
<dbReference type="InterPro" id="IPR047590">
    <property type="entry name" value="FtsX_proteobact-type"/>
</dbReference>
<evidence type="ECO:0000256" key="1">
    <source>
        <dbReference type="ARBA" id="ARBA00004429"/>
    </source>
</evidence>
<keyword evidence="5" id="KW-1003">Cell membrane</keyword>
<comment type="similarity">
    <text evidence="2">Belongs to the ABC-4 integral membrane protein family. FtsX subfamily.</text>
</comment>
<comment type="subcellular location">
    <subcellularLocation>
        <location evidence="1">Cell inner membrane</location>
        <topology evidence="1">Multi-pass membrane protein</topology>
    </subcellularLocation>
</comment>
<evidence type="ECO:0000256" key="2">
    <source>
        <dbReference type="ARBA" id="ARBA00007379"/>
    </source>
</evidence>
<feature type="transmembrane region" description="Helical" evidence="12">
    <location>
        <begin position="278"/>
        <end position="300"/>
    </location>
</feature>
<dbReference type="GO" id="GO:0032153">
    <property type="term" value="C:cell division site"/>
    <property type="evidence" value="ECO:0007669"/>
    <property type="project" value="TreeGrafter"/>
</dbReference>
<feature type="transmembrane region" description="Helical" evidence="12">
    <location>
        <begin position="183"/>
        <end position="202"/>
    </location>
</feature>
<evidence type="ECO:0000313" key="15">
    <source>
        <dbReference type="EMBL" id="VAW81875.1"/>
    </source>
</evidence>
<reference evidence="15" key="1">
    <citation type="submission" date="2018-06" db="EMBL/GenBank/DDBJ databases">
        <authorList>
            <person name="Zhirakovskaya E."/>
        </authorList>
    </citation>
    <scope>NUCLEOTIDE SEQUENCE</scope>
</reference>
<evidence type="ECO:0000256" key="3">
    <source>
        <dbReference type="ARBA" id="ARBA00011160"/>
    </source>
</evidence>
<evidence type="ECO:0000259" key="13">
    <source>
        <dbReference type="Pfam" id="PF02687"/>
    </source>
</evidence>
<comment type="subunit">
    <text evidence="3">Forms a membrane-associated complex with FtsE.</text>
</comment>
<evidence type="ECO:0000256" key="4">
    <source>
        <dbReference type="ARBA" id="ARBA00021907"/>
    </source>
</evidence>
<keyword evidence="7" id="KW-0132">Cell division</keyword>
<dbReference type="EMBL" id="UOFM01000432">
    <property type="protein sequence ID" value="VAW81875.1"/>
    <property type="molecule type" value="Genomic_DNA"/>
</dbReference>
<feature type="transmembrane region" description="Helical" evidence="12">
    <location>
        <begin position="30"/>
        <end position="52"/>
    </location>
</feature>
<sequence>MRLPRPIHNYFVRHLQVSLNSLGRLYRTPFATLMTVAVIGIALALPSGLYLLTGNLQKLGAQWDGGANLSLFLHKSVTLTQAQKLQKTLKQWPEIDTLQLITPEQALAEFRELSGFGQALELLDDNPLPVVLAIKPTPAYSNAQATEALTAKLRSLPEVELAQLDLQWVKRFNTIMEIVRRTIWVMAVLLGLAVLLIIGNTIRLEIQNRREEIEITKLIGATNGFIRRPFLYAGFWYGLFGALMGALLVELALLQLLDPVRRLAGLYQSHFSLKILSAGELFYLLLAGSALGLAGAWIAVGRHLSAIEPR</sequence>
<evidence type="ECO:0000256" key="5">
    <source>
        <dbReference type="ARBA" id="ARBA00022475"/>
    </source>
</evidence>
<keyword evidence="6" id="KW-0997">Cell inner membrane</keyword>
<evidence type="ECO:0000256" key="7">
    <source>
        <dbReference type="ARBA" id="ARBA00022618"/>
    </source>
</evidence>
<dbReference type="PANTHER" id="PTHR47755:SF1">
    <property type="entry name" value="CELL DIVISION PROTEIN FTSX"/>
    <property type="match status" value="1"/>
</dbReference>
<evidence type="ECO:0000259" key="14">
    <source>
        <dbReference type="Pfam" id="PF18075"/>
    </source>
</evidence>
<dbReference type="Gene3D" id="3.30.70.3040">
    <property type="match status" value="1"/>
</dbReference>
<keyword evidence="10 12" id="KW-0472">Membrane</keyword>
<dbReference type="GO" id="GO:0051301">
    <property type="term" value="P:cell division"/>
    <property type="evidence" value="ECO:0007669"/>
    <property type="project" value="UniProtKB-KW"/>
</dbReference>
<organism evidence="15">
    <name type="scientific">hydrothermal vent metagenome</name>
    <dbReference type="NCBI Taxonomy" id="652676"/>
    <lineage>
        <taxon>unclassified sequences</taxon>
        <taxon>metagenomes</taxon>
        <taxon>ecological metagenomes</taxon>
    </lineage>
</organism>
<dbReference type="InterPro" id="IPR040690">
    <property type="entry name" value="FtsX_ECD"/>
</dbReference>
<feature type="domain" description="ABC3 transporter permease C-terminal" evidence="13">
    <location>
        <begin position="185"/>
        <end position="300"/>
    </location>
</feature>
<dbReference type="InterPro" id="IPR003838">
    <property type="entry name" value="ABC3_permease_C"/>
</dbReference>
<evidence type="ECO:0000256" key="10">
    <source>
        <dbReference type="ARBA" id="ARBA00023136"/>
    </source>
</evidence>
<name>A0A3B0YLT7_9ZZZZ</name>
<dbReference type="Pfam" id="PF18075">
    <property type="entry name" value="FtsX_ECD"/>
    <property type="match status" value="1"/>
</dbReference>
<evidence type="ECO:0000256" key="11">
    <source>
        <dbReference type="ARBA" id="ARBA00023306"/>
    </source>
</evidence>
<dbReference type="PANTHER" id="PTHR47755">
    <property type="entry name" value="CELL DIVISION PROTEIN FTSX"/>
    <property type="match status" value="1"/>
</dbReference>
<protein>
    <recommendedName>
        <fullName evidence="4">Cell division protein FtsX</fullName>
    </recommendedName>
</protein>